<sequence>MNIVFDLDGTICFKGEPVTETILQALEIAQTSCHRVIFASARPIRDMLPVLEKRFHTYTMIGGNGSLIAEQGILKHTSAFTEQQLEAIKQLIGEQHAAYLADGEWDYSFTGPQEHPILQKVDQARMAENIAIDLHPSVVKILILTANNMDSFARELANLDVVVHRHAQENVLDISPENIDKRSALKTLGIHQGDYIAFGNDDNDITMFQDAAHAVMVGEHKALAPFADDAIPLTGNYEKKIIDKIHQLTNDYNTSKV</sequence>
<dbReference type="SUPFAM" id="SSF56784">
    <property type="entry name" value="HAD-like"/>
    <property type="match status" value="1"/>
</dbReference>
<dbReference type="GO" id="GO:0016791">
    <property type="term" value="F:phosphatase activity"/>
    <property type="evidence" value="ECO:0007669"/>
    <property type="project" value="TreeGrafter"/>
</dbReference>
<evidence type="ECO:0008006" key="3">
    <source>
        <dbReference type="Google" id="ProtNLM"/>
    </source>
</evidence>
<dbReference type="InterPro" id="IPR023214">
    <property type="entry name" value="HAD_sf"/>
</dbReference>
<dbReference type="RefSeq" id="WP_093211938.1">
    <property type="nucleotide sequence ID" value="NZ_FNFL01000001.1"/>
</dbReference>
<dbReference type="Gene3D" id="3.30.1240.10">
    <property type="match status" value="1"/>
</dbReference>
<evidence type="ECO:0000313" key="2">
    <source>
        <dbReference type="Proteomes" id="UP000198694"/>
    </source>
</evidence>
<gene>
    <name evidence="1" type="ORF">SAMN05216243_1200</name>
</gene>
<dbReference type="Pfam" id="PF08282">
    <property type="entry name" value="Hydrolase_3"/>
    <property type="match status" value="1"/>
</dbReference>
<dbReference type="NCBIfam" id="TIGR01484">
    <property type="entry name" value="HAD-SF-IIB"/>
    <property type="match status" value="1"/>
</dbReference>
<dbReference type="InterPro" id="IPR006379">
    <property type="entry name" value="HAD-SF_hydro_IIB"/>
</dbReference>
<organism evidence="1 2">
    <name type="scientific">Sediminibacillus albus</name>
    <dbReference type="NCBI Taxonomy" id="407036"/>
    <lineage>
        <taxon>Bacteria</taxon>
        <taxon>Bacillati</taxon>
        <taxon>Bacillota</taxon>
        <taxon>Bacilli</taxon>
        <taxon>Bacillales</taxon>
        <taxon>Bacillaceae</taxon>
        <taxon>Sediminibacillus</taxon>
    </lineage>
</organism>
<dbReference type="PANTHER" id="PTHR10000:SF53">
    <property type="entry name" value="5-AMINO-6-(5-PHOSPHO-D-RIBITYLAMINO)URACIL PHOSPHATASE YBJI-RELATED"/>
    <property type="match status" value="1"/>
</dbReference>
<keyword evidence="2" id="KW-1185">Reference proteome</keyword>
<dbReference type="GO" id="GO:0000287">
    <property type="term" value="F:magnesium ion binding"/>
    <property type="evidence" value="ECO:0007669"/>
    <property type="project" value="TreeGrafter"/>
</dbReference>
<name>A0A1G8X704_9BACI</name>
<dbReference type="Proteomes" id="UP000198694">
    <property type="component" value="Unassembled WGS sequence"/>
</dbReference>
<proteinExistence type="predicted"/>
<dbReference type="InterPro" id="IPR036412">
    <property type="entry name" value="HAD-like_sf"/>
</dbReference>
<dbReference type="STRING" id="407036.SAMN05216243_1200"/>
<evidence type="ECO:0000313" key="1">
    <source>
        <dbReference type="EMBL" id="SDJ86313.1"/>
    </source>
</evidence>
<accession>A0A1G8X704</accession>
<dbReference type="GO" id="GO:0005829">
    <property type="term" value="C:cytosol"/>
    <property type="evidence" value="ECO:0007669"/>
    <property type="project" value="TreeGrafter"/>
</dbReference>
<dbReference type="PANTHER" id="PTHR10000">
    <property type="entry name" value="PHOSPHOSERINE PHOSPHATASE"/>
    <property type="match status" value="1"/>
</dbReference>
<protein>
    <recommendedName>
        <fullName evidence="3">Cof subfamily of IIB subfamily of haloacid dehalogenase superfamily/HAD-superfamily hydrolase, subfamily IIB</fullName>
    </recommendedName>
</protein>
<dbReference type="EMBL" id="FNFL01000001">
    <property type="protein sequence ID" value="SDJ86313.1"/>
    <property type="molecule type" value="Genomic_DNA"/>
</dbReference>
<dbReference type="AlphaFoldDB" id="A0A1G8X704"/>
<dbReference type="Gene3D" id="3.40.50.1000">
    <property type="entry name" value="HAD superfamily/HAD-like"/>
    <property type="match status" value="1"/>
</dbReference>
<dbReference type="OrthoDB" id="1650327at2"/>
<reference evidence="1 2" key="1">
    <citation type="submission" date="2016-10" db="EMBL/GenBank/DDBJ databases">
        <authorList>
            <person name="de Groot N.N."/>
        </authorList>
    </citation>
    <scope>NUCLEOTIDE SEQUENCE [LARGE SCALE GENOMIC DNA]</scope>
    <source>
        <strain evidence="1 2">CGMCC 1.6502</strain>
    </source>
</reference>